<organism evidence="2 3">
    <name type="scientific">Durusdinium trenchii</name>
    <dbReference type="NCBI Taxonomy" id="1381693"/>
    <lineage>
        <taxon>Eukaryota</taxon>
        <taxon>Sar</taxon>
        <taxon>Alveolata</taxon>
        <taxon>Dinophyceae</taxon>
        <taxon>Suessiales</taxon>
        <taxon>Symbiodiniaceae</taxon>
        <taxon>Durusdinium</taxon>
    </lineage>
</organism>
<accession>A0ABP0MR94</accession>
<feature type="region of interest" description="Disordered" evidence="1">
    <location>
        <begin position="1"/>
        <end position="21"/>
    </location>
</feature>
<dbReference type="Proteomes" id="UP001642484">
    <property type="component" value="Unassembled WGS sequence"/>
</dbReference>
<protein>
    <submittedName>
        <fullName evidence="2">Uncharacterized protein</fullName>
    </submittedName>
</protein>
<keyword evidence="3" id="KW-1185">Reference proteome</keyword>
<evidence type="ECO:0000313" key="3">
    <source>
        <dbReference type="Proteomes" id="UP001642484"/>
    </source>
</evidence>
<sequence length="439" mass="46206">MAAVQASVPQWPSLQRWSPLPGESWLAKPLRSLGMADVFGSAEDFVLPSKRLRDWTESNAKRRRTGSWHCPPLLSAPIPADQGGRSLFAKPKPSSASRLSGSAGGLAAPGSALSAVEEESSEEDAKSDGSNEGAQDAIEVKDAETLWKVNIEAVYRRKNPPGSPRDPAVLPGVEAGGRKLLEKVPEFIAKYKEKGTPLSHLYAKVCRTYDLDPKVMWATRGDEAEPENEDEDGACFKENAFDEGEAKATESSKPTGAAGAASASATLASLFEAVGGSSGGAASSGGSIFGASIFDTKEKESTQKADSGGLFLFGAESPAVAGQQPQVLQSLTSLKVLEQAFLMLLKALGVPPPVSSEQAQTVVVFSEPQAQAVEAAASSEQHPAQVEAAPTFLEMHQARTLAALASLELHREIRVAIFLVLAVRLAPSVDLLQEAGMFG</sequence>
<comment type="caution">
    <text evidence="2">The sequence shown here is derived from an EMBL/GenBank/DDBJ whole genome shotgun (WGS) entry which is preliminary data.</text>
</comment>
<reference evidence="2 3" key="1">
    <citation type="submission" date="2024-02" db="EMBL/GenBank/DDBJ databases">
        <authorList>
            <person name="Chen Y."/>
            <person name="Shah S."/>
            <person name="Dougan E. K."/>
            <person name="Thang M."/>
            <person name="Chan C."/>
        </authorList>
    </citation>
    <scope>NUCLEOTIDE SEQUENCE [LARGE SCALE GENOMIC DNA]</scope>
</reference>
<feature type="compositionally biased region" description="Polar residues" evidence="1">
    <location>
        <begin position="7"/>
        <end position="16"/>
    </location>
</feature>
<feature type="region of interest" description="Disordered" evidence="1">
    <location>
        <begin position="53"/>
        <end position="139"/>
    </location>
</feature>
<evidence type="ECO:0000256" key="1">
    <source>
        <dbReference type="SAM" id="MobiDB-lite"/>
    </source>
</evidence>
<dbReference type="EMBL" id="CAXAMN010018890">
    <property type="protein sequence ID" value="CAK9053254.1"/>
    <property type="molecule type" value="Genomic_DNA"/>
</dbReference>
<evidence type="ECO:0000313" key="2">
    <source>
        <dbReference type="EMBL" id="CAK9053254.1"/>
    </source>
</evidence>
<proteinExistence type="predicted"/>
<feature type="compositionally biased region" description="Low complexity" evidence="1">
    <location>
        <begin position="94"/>
        <end position="115"/>
    </location>
</feature>
<gene>
    <name evidence="2" type="ORF">CCMP2556_LOCUS26775</name>
</gene>
<name>A0ABP0MR94_9DINO</name>